<sequence length="169" mass="19758">MLIPQEQQARRKLETLSHNDQLPKVAGLANNKKRRATTKDIARLALTDLAKYFDLPIVEASKNLNVGLTVLKKKCRELGIPRWPHRKIKSLDSLIRDLQAEVEQQQQEDEAAALVAAKRQRMLENEKESIERKPFMEIQMETKKFRQDIFKKRYRARACDNEIRTLPLL</sequence>
<protein>
    <submittedName>
        <fullName evidence="1">Uncharacterized protein</fullName>
    </submittedName>
</protein>
<evidence type="ECO:0000313" key="1">
    <source>
        <dbReference type="EMBL" id="KAI8541053.1"/>
    </source>
</evidence>
<dbReference type="EMBL" id="CM046395">
    <property type="protein sequence ID" value="KAI8541053.1"/>
    <property type="molecule type" value="Genomic_DNA"/>
</dbReference>
<name>A0ACC0MJ34_RHOML</name>
<proteinExistence type="predicted"/>
<accession>A0ACC0MJ34</accession>
<organism evidence="1 2">
    <name type="scientific">Rhododendron molle</name>
    <name type="common">Chinese azalea</name>
    <name type="synonym">Azalea mollis</name>
    <dbReference type="NCBI Taxonomy" id="49168"/>
    <lineage>
        <taxon>Eukaryota</taxon>
        <taxon>Viridiplantae</taxon>
        <taxon>Streptophyta</taxon>
        <taxon>Embryophyta</taxon>
        <taxon>Tracheophyta</taxon>
        <taxon>Spermatophyta</taxon>
        <taxon>Magnoliopsida</taxon>
        <taxon>eudicotyledons</taxon>
        <taxon>Gunneridae</taxon>
        <taxon>Pentapetalae</taxon>
        <taxon>asterids</taxon>
        <taxon>Ericales</taxon>
        <taxon>Ericaceae</taxon>
        <taxon>Ericoideae</taxon>
        <taxon>Rhodoreae</taxon>
        <taxon>Rhododendron</taxon>
    </lineage>
</organism>
<reference evidence="1" key="1">
    <citation type="submission" date="2022-02" db="EMBL/GenBank/DDBJ databases">
        <title>Plant Genome Project.</title>
        <authorList>
            <person name="Zhang R.-G."/>
        </authorList>
    </citation>
    <scope>NUCLEOTIDE SEQUENCE</scope>
    <source>
        <strain evidence="1">AT1</strain>
    </source>
</reference>
<keyword evidence="2" id="KW-1185">Reference proteome</keyword>
<dbReference type="Proteomes" id="UP001062846">
    <property type="component" value="Chromosome 8"/>
</dbReference>
<evidence type="ECO:0000313" key="2">
    <source>
        <dbReference type="Proteomes" id="UP001062846"/>
    </source>
</evidence>
<gene>
    <name evidence="1" type="ORF">RHMOL_Rhmol08G0033100</name>
</gene>
<comment type="caution">
    <text evidence="1">The sequence shown here is derived from an EMBL/GenBank/DDBJ whole genome shotgun (WGS) entry which is preliminary data.</text>
</comment>